<gene>
    <name evidence="1" type="ORF">HGB38_06860</name>
</gene>
<dbReference type="AlphaFoldDB" id="A0A7X6L1C3"/>
<protein>
    <submittedName>
        <fullName evidence="1">Uncharacterized protein</fullName>
    </submittedName>
</protein>
<accession>A0A7X6L1C3</accession>
<comment type="caution">
    <text evidence="1">The sequence shown here is derived from an EMBL/GenBank/DDBJ whole genome shotgun (WGS) entry which is preliminary data.</text>
</comment>
<sequence length="72" mass="7389">MGEVVALRRNGGGAGRLGVQGGGLLEGVRPHQLRDDATVLEQAAVTAGWARRHLRGAGPGYIRRAASCGTAL</sequence>
<dbReference type="RefSeq" id="WP_157114199.1">
    <property type="nucleotide sequence ID" value="NZ_JAAXOS010000003.1"/>
</dbReference>
<evidence type="ECO:0000313" key="2">
    <source>
        <dbReference type="Proteomes" id="UP000540698"/>
    </source>
</evidence>
<reference evidence="1 2" key="1">
    <citation type="submission" date="2020-04" db="EMBL/GenBank/DDBJ databases">
        <title>MicrobeNet Type strains.</title>
        <authorList>
            <person name="Nicholson A.C."/>
        </authorList>
    </citation>
    <scope>NUCLEOTIDE SEQUENCE [LARGE SCALE GENOMIC DNA]</scope>
    <source>
        <strain evidence="1 2">DSM 44956</strain>
    </source>
</reference>
<evidence type="ECO:0000313" key="1">
    <source>
        <dbReference type="EMBL" id="NKY25940.1"/>
    </source>
</evidence>
<keyword evidence="2" id="KW-1185">Reference proteome</keyword>
<proteinExistence type="predicted"/>
<dbReference type="Proteomes" id="UP000540698">
    <property type="component" value="Unassembled WGS sequence"/>
</dbReference>
<dbReference type="EMBL" id="JAAXOS010000003">
    <property type="protein sequence ID" value="NKY25940.1"/>
    <property type="molecule type" value="Genomic_DNA"/>
</dbReference>
<name>A0A7X6L1C3_9NOCA</name>
<organism evidence="1 2">
    <name type="scientific">Nocardia gamkensis</name>
    <dbReference type="NCBI Taxonomy" id="352869"/>
    <lineage>
        <taxon>Bacteria</taxon>
        <taxon>Bacillati</taxon>
        <taxon>Actinomycetota</taxon>
        <taxon>Actinomycetes</taxon>
        <taxon>Mycobacteriales</taxon>
        <taxon>Nocardiaceae</taxon>
        <taxon>Nocardia</taxon>
    </lineage>
</organism>